<keyword evidence="4" id="KW-1133">Transmembrane helix</keyword>
<dbReference type="GO" id="GO:0043565">
    <property type="term" value="F:sequence-specific DNA binding"/>
    <property type="evidence" value="ECO:0007669"/>
    <property type="project" value="InterPro"/>
</dbReference>
<dbReference type="STRING" id="1120964.GCA_001313265_01757"/>
<dbReference type="EMBL" id="FNVR01000010">
    <property type="protein sequence ID" value="SEG00347.1"/>
    <property type="molecule type" value="Genomic_DNA"/>
</dbReference>
<keyword evidence="4" id="KW-0472">Membrane</keyword>
<evidence type="ECO:0000256" key="3">
    <source>
        <dbReference type="ARBA" id="ARBA00023163"/>
    </source>
</evidence>
<evidence type="ECO:0000256" key="2">
    <source>
        <dbReference type="ARBA" id="ARBA00023125"/>
    </source>
</evidence>
<dbReference type="SUPFAM" id="SSF46689">
    <property type="entry name" value="Homeodomain-like"/>
    <property type="match status" value="1"/>
</dbReference>
<feature type="domain" description="HTH araC/xylS-type" evidence="5">
    <location>
        <begin position="84"/>
        <end position="185"/>
    </location>
</feature>
<dbReference type="PANTHER" id="PTHR43280:SF29">
    <property type="entry name" value="ARAC-FAMILY TRANSCRIPTIONAL REGULATOR"/>
    <property type="match status" value="1"/>
</dbReference>
<organism evidence="6 7">
    <name type="scientific">Algoriphagus boritolerans DSM 17298 = JCM 18970</name>
    <dbReference type="NCBI Taxonomy" id="1120964"/>
    <lineage>
        <taxon>Bacteria</taxon>
        <taxon>Pseudomonadati</taxon>
        <taxon>Bacteroidota</taxon>
        <taxon>Cytophagia</taxon>
        <taxon>Cytophagales</taxon>
        <taxon>Cyclobacteriaceae</taxon>
        <taxon>Algoriphagus</taxon>
    </lineage>
</organism>
<reference evidence="7" key="1">
    <citation type="submission" date="2016-10" db="EMBL/GenBank/DDBJ databases">
        <authorList>
            <person name="Varghese N."/>
            <person name="Submissions S."/>
        </authorList>
    </citation>
    <scope>NUCLEOTIDE SEQUENCE [LARGE SCALE GENOMIC DNA]</scope>
    <source>
        <strain evidence="7">DSM 17298</strain>
    </source>
</reference>
<dbReference type="InterPro" id="IPR018060">
    <property type="entry name" value="HTH_AraC"/>
</dbReference>
<evidence type="ECO:0000313" key="7">
    <source>
        <dbReference type="Proteomes" id="UP000236736"/>
    </source>
</evidence>
<dbReference type="PANTHER" id="PTHR43280">
    <property type="entry name" value="ARAC-FAMILY TRANSCRIPTIONAL REGULATOR"/>
    <property type="match status" value="1"/>
</dbReference>
<keyword evidence="7" id="KW-1185">Reference proteome</keyword>
<keyword evidence="2 6" id="KW-0238">DNA-binding</keyword>
<dbReference type="InterPro" id="IPR009057">
    <property type="entry name" value="Homeodomain-like_sf"/>
</dbReference>
<dbReference type="Proteomes" id="UP000236736">
    <property type="component" value="Unassembled WGS sequence"/>
</dbReference>
<dbReference type="Pfam" id="PF12833">
    <property type="entry name" value="HTH_18"/>
    <property type="match status" value="1"/>
</dbReference>
<name>A0A1H5WN02_9BACT</name>
<dbReference type="OrthoDB" id="704028at2"/>
<dbReference type="RefSeq" id="WP_103924808.1">
    <property type="nucleotide sequence ID" value="NZ_FNVR01000010.1"/>
</dbReference>
<dbReference type="GO" id="GO:0003700">
    <property type="term" value="F:DNA-binding transcription factor activity"/>
    <property type="evidence" value="ECO:0007669"/>
    <property type="project" value="InterPro"/>
</dbReference>
<keyword evidence="3" id="KW-0804">Transcription</keyword>
<dbReference type="SMART" id="SM00342">
    <property type="entry name" value="HTH_ARAC"/>
    <property type="match status" value="1"/>
</dbReference>
<sequence>MEIFIENTLLPVGVIAVGWIVFSVMILNVQKEQHAFVNLTGHEFTGQINRIKSIQTHHGKDESKLRTVDLLAHFNEFELIQKLHKILVLDRIYLQQGLTVAEFAKKLGVQPREVTQIFGELYGHSFKKLTNMYRVEYAKEKIEEGFLDHFTLEALGFEAGFSSRTTFFNVFKKEIGVCPSEYWKNFLTAAA</sequence>
<feature type="transmembrane region" description="Helical" evidence="4">
    <location>
        <begin position="12"/>
        <end position="29"/>
    </location>
</feature>
<accession>A0A1H5WN02</accession>
<evidence type="ECO:0000256" key="1">
    <source>
        <dbReference type="ARBA" id="ARBA00023015"/>
    </source>
</evidence>
<evidence type="ECO:0000259" key="5">
    <source>
        <dbReference type="PROSITE" id="PS01124"/>
    </source>
</evidence>
<evidence type="ECO:0000256" key="4">
    <source>
        <dbReference type="SAM" id="Phobius"/>
    </source>
</evidence>
<proteinExistence type="predicted"/>
<keyword evidence="1" id="KW-0805">Transcription regulation</keyword>
<keyword evidence="4" id="KW-0812">Transmembrane</keyword>
<evidence type="ECO:0000313" key="6">
    <source>
        <dbReference type="EMBL" id="SEG00347.1"/>
    </source>
</evidence>
<dbReference type="PROSITE" id="PS01124">
    <property type="entry name" value="HTH_ARAC_FAMILY_2"/>
    <property type="match status" value="1"/>
</dbReference>
<protein>
    <submittedName>
        <fullName evidence="6">AraC-type DNA-binding protein</fullName>
    </submittedName>
</protein>
<dbReference type="AlphaFoldDB" id="A0A1H5WN02"/>
<dbReference type="Gene3D" id="1.10.10.60">
    <property type="entry name" value="Homeodomain-like"/>
    <property type="match status" value="1"/>
</dbReference>
<gene>
    <name evidence="6" type="ORF">SAMN03080598_02142</name>
</gene>